<accession>A0A931E0W0</accession>
<dbReference type="AlphaFoldDB" id="A0A931E0W0"/>
<keyword evidence="3" id="KW-1185">Reference proteome</keyword>
<gene>
    <name evidence="2" type="ORF">I5907_10075</name>
</gene>
<comment type="caution">
    <text evidence="2">The sequence shown here is derived from an EMBL/GenBank/DDBJ whole genome shotgun (WGS) entry which is preliminary data.</text>
</comment>
<sequence>MNFKIDTKEKFTVITPLAPELSANLTEELAQISVDCLQSDIKNVVVNLKNVDSIPETAATNLLTLQQSFYENNNSFVICEMRATVQETIEQLELFESMNVTPTESEAWDIVQMEEIERELMNGFDE</sequence>
<dbReference type="SUPFAM" id="SSF52091">
    <property type="entry name" value="SpoIIaa-like"/>
    <property type="match status" value="1"/>
</dbReference>
<dbReference type="Gene3D" id="3.30.750.24">
    <property type="entry name" value="STAS domain"/>
    <property type="match status" value="1"/>
</dbReference>
<dbReference type="InterPro" id="IPR002645">
    <property type="entry name" value="STAS_dom"/>
</dbReference>
<dbReference type="RefSeq" id="WP_196990587.1">
    <property type="nucleotide sequence ID" value="NZ_JADWYR010000001.1"/>
</dbReference>
<dbReference type="InterPro" id="IPR036513">
    <property type="entry name" value="STAS_dom_sf"/>
</dbReference>
<dbReference type="Proteomes" id="UP000628448">
    <property type="component" value="Unassembled WGS sequence"/>
</dbReference>
<proteinExistence type="predicted"/>
<reference evidence="2" key="1">
    <citation type="submission" date="2020-11" db="EMBL/GenBank/DDBJ databases">
        <title>Bacterial whole genome sequence for Panacibacter sp. DH6.</title>
        <authorList>
            <person name="Le V."/>
            <person name="Ko S."/>
            <person name="Ahn C.-Y."/>
            <person name="Oh H.-M."/>
        </authorList>
    </citation>
    <scope>NUCLEOTIDE SEQUENCE</scope>
    <source>
        <strain evidence="2">DH6</strain>
    </source>
</reference>
<dbReference type="Pfam" id="PF01740">
    <property type="entry name" value="STAS"/>
    <property type="match status" value="1"/>
</dbReference>
<evidence type="ECO:0000313" key="2">
    <source>
        <dbReference type="EMBL" id="MBG9376582.1"/>
    </source>
</evidence>
<evidence type="ECO:0000313" key="3">
    <source>
        <dbReference type="Proteomes" id="UP000628448"/>
    </source>
</evidence>
<organism evidence="2 3">
    <name type="scientific">Panacibacter microcysteis</name>
    <dbReference type="NCBI Taxonomy" id="2793269"/>
    <lineage>
        <taxon>Bacteria</taxon>
        <taxon>Pseudomonadati</taxon>
        <taxon>Bacteroidota</taxon>
        <taxon>Chitinophagia</taxon>
        <taxon>Chitinophagales</taxon>
        <taxon>Chitinophagaceae</taxon>
        <taxon>Panacibacter</taxon>
    </lineage>
</organism>
<evidence type="ECO:0000259" key="1">
    <source>
        <dbReference type="PROSITE" id="PS50801"/>
    </source>
</evidence>
<feature type="domain" description="STAS" evidence="1">
    <location>
        <begin position="1"/>
        <end position="111"/>
    </location>
</feature>
<dbReference type="PROSITE" id="PS50801">
    <property type="entry name" value="STAS"/>
    <property type="match status" value="1"/>
</dbReference>
<protein>
    <submittedName>
        <fullName evidence="2">Anti-sigma factor antagonist</fullName>
    </submittedName>
</protein>
<dbReference type="EMBL" id="JADWYR010000001">
    <property type="protein sequence ID" value="MBG9376582.1"/>
    <property type="molecule type" value="Genomic_DNA"/>
</dbReference>
<name>A0A931E0W0_9BACT</name>